<proteinExistence type="inferred from homology"/>
<protein>
    <submittedName>
        <fullName evidence="8">Membrane protein</fullName>
    </submittedName>
</protein>
<organism evidence="8 9">
    <name type="scientific">Xanthobacter flavus</name>
    <dbReference type="NCBI Taxonomy" id="281"/>
    <lineage>
        <taxon>Bacteria</taxon>
        <taxon>Pseudomonadati</taxon>
        <taxon>Pseudomonadota</taxon>
        <taxon>Alphaproteobacteria</taxon>
        <taxon>Hyphomicrobiales</taxon>
        <taxon>Xanthobacteraceae</taxon>
        <taxon>Xanthobacter</taxon>
    </lineage>
</organism>
<keyword evidence="5 7" id="KW-1133">Transmembrane helix</keyword>
<keyword evidence="3" id="KW-1003">Cell membrane</keyword>
<evidence type="ECO:0000313" key="9">
    <source>
        <dbReference type="Proteomes" id="UP001144397"/>
    </source>
</evidence>
<comment type="similarity">
    <text evidence="2">Belongs to the DoxX family.</text>
</comment>
<feature type="transmembrane region" description="Helical" evidence="7">
    <location>
        <begin position="20"/>
        <end position="39"/>
    </location>
</feature>
<evidence type="ECO:0000256" key="2">
    <source>
        <dbReference type="ARBA" id="ARBA00006679"/>
    </source>
</evidence>
<gene>
    <name evidence="8" type="ORF">XFLAVUS301_50260</name>
</gene>
<accession>A0A9W6FPA9</accession>
<evidence type="ECO:0000256" key="3">
    <source>
        <dbReference type="ARBA" id="ARBA00022475"/>
    </source>
</evidence>
<reference evidence="8" key="1">
    <citation type="submission" date="2022-12" db="EMBL/GenBank/DDBJ databases">
        <title>Reference genome sequencing for broad-spectrum identification of bacterial and archaeal isolates by mass spectrometry.</title>
        <authorList>
            <person name="Sekiguchi Y."/>
            <person name="Tourlousse D.M."/>
        </authorList>
    </citation>
    <scope>NUCLEOTIDE SEQUENCE</scope>
    <source>
        <strain evidence="8">301</strain>
    </source>
</reference>
<dbReference type="InterPro" id="IPR032808">
    <property type="entry name" value="DoxX"/>
</dbReference>
<evidence type="ECO:0000256" key="6">
    <source>
        <dbReference type="ARBA" id="ARBA00023136"/>
    </source>
</evidence>
<dbReference type="EMBL" id="BSDO01000015">
    <property type="protein sequence ID" value="GLI25352.1"/>
    <property type="molecule type" value="Genomic_DNA"/>
</dbReference>
<dbReference type="GO" id="GO:0005886">
    <property type="term" value="C:plasma membrane"/>
    <property type="evidence" value="ECO:0007669"/>
    <property type="project" value="UniProtKB-SubCell"/>
</dbReference>
<evidence type="ECO:0000256" key="5">
    <source>
        <dbReference type="ARBA" id="ARBA00022989"/>
    </source>
</evidence>
<dbReference type="Pfam" id="PF07681">
    <property type="entry name" value="DoxX"/>
    <property type="match status" value="1"/>
</dbReference>
<name>A0A9W6FPA9_XANFL</name>
<evidence type="ECO:0000256" key="4">
    <source>
        <dbReference type="ARBA" id="ARBA00022692"/>
    </source>
</evidence>
<feature type="transmembrane region" description="Helical" evidence="7">
    <location>
        <begin position="59"/>
        <end position="80"/>
    </location>
</feature>
<evidence type="ECO:0000256" key="1">
    <source>
        <dbReference type="ARBA" id="ARBA00004651"/>
    </source>
</evidence>
<comment type="subcellular location">
    <subcellularLocation>
        <location evidence="1">Cell membrane</location>
        <topology evidence="1">Multi-pass membrane protein</topology>
    </subcellularLocation>
</comment>
<keyword evidence="6 7" id="KW-0472">Membrane</keyword>
<sequence>MWCHLKPEFTPMVDTRTAPYGLFILRLALGIMWLSHGLMKIFVFTVPGFAGFLSSKMGVPGALAIPFIAVEIVGGLLLIGGVYARQVAILLIPMMLGALSYHLPNGWVFSAPGGGWEYPAFLVVGQIVLALAGEGAFAVKPAALIPGRRTAIA</sequence>
<comment type="caution">
    <text evidence="8">The sequence shown here is derived from an EMBL/GenBank/DDBJ whole genome shotgun (WGS) entry which is preliminary data.</text>
</comment>
<dbReference type="AlphaFoldDB" id="A0A9W6FPA9"/>
<evidence type="ECO:0000313" key="8">
    <source>
        <dbReference type="EMBL" id="GLI25352.1"/>
    </source>
</evidence>
<dbReference type="PANTHER" id="PTHR33452">
    <property type="entry name" value="OXIDOREDUCTASE CATD-RELATED"/>
    <property type="match status" value="1"/>
</dbReference>
<dbReference type="InterPro" id="IPR051907">
    <property type="entry name" value="DoxX-like_oxidoreductase"/>
</dbReference>
<dbReference type="Proteomes" id="UP001144397">
    <property type="component" value="Unassembled WGS sequence"/>
</dbReference>
<feature type="transmembrane region" description="Helical" evidence="7">
    <location>
        <begin position="87"/>
        <end position="104"/>
    </location>
</feature>
<dbReference type="PANTHER" id="PTHR33452:SF1">
    <property type="entry name" value="INNER MEMBRANE PROTEIN YPHA-RELATED"/>
    <property type="match status" value="1"/>
</dbReference>
<keyword evidence="4 7" id="KW-0812">Transmembrane</keyword>
<feature type="transmembrane region" description="Helical" evidence="7">
    <location>
        <begin position="116"/>
        <end position="139"/>
    </location>
</feature>
<evidence type="ECO:0000256" key="7">
    <source>
        <dbReference type="SAM" id="Phobius"/>
    </source>
</evidence>